<keyword evidence="1" id="KW-1133">Transmembrane helix</keyword>
<feature type="transmembrane region" description="Helical" evidence="1">
    <location>
        <begin position="208"/>
        <end position="229"/>
    </location>
</feature>
<keyword evidence="1" id="KW-0812">Transmembrane</keyword>
<reference evidence="2 3" key="1">
    <citation type="submission" date="2014-04" db="EMBL/GenBank/DDBJ databases">
        <title>Variable characteristics of bacteriocin-producing Streptococcus salivarius strains isolated from Malaysian subjects.</title>
        <authorList>
            <person name="Philip K."/>
            <person name="Barbour A."/>
        </authorList>
    </citation>
    <scope>NUCLEOTIDE SEQUENCE [LARGE SCALE GENOMIC DNA]</scope>
    <source>
        <strain evidence="2 3">NU10</strain>
    </source>
</reference>
<dbReference type="EMBL" id="JJMT01000011">
    <property type="protein sequence ID" value="KEO45375.1"/>
    <property type="molecule type" value="Genomic_DNA"/>
</dbReference>
<dbReference type="RefSeq" id="WP_037601610.1">
    <property type="nucleotide sequence ID" value="NZ_JJMS01000003.1"/>
</dbReference>
<dbReference type="NCBIfam" id="TIGR03733">
    <property type="entry name" value="lanti_perm_MutG"/>
    <property type="match status" value="1"/>
</dbReference>
<feature type="transmembrane region" description="Helical" evidence="1">
    <location>
        <begin position="48"/>
        <end position="70"/>
    </location>
</feature>
<protein>
    <submittedName>
        <fullName evidence="2">Lantibiotic ABC transporter permease</fullName>
    </submittedName>
</protein>
<evidence type="ECO:0000256" key="1">
    <source>
        <dbReference type="SAM" id="Phobius"/>
    </source>
</evidence>
<sequence length="240" mass="27713">MKSYIYSSFLKIKNTSYLLVHILAALLFPLLLFLYWNQRGGLQSRTVLFSYFQIVGVLLPFASSIVNIQLKNLEESSGKFKYLLGYSQSNYKPFFAELVFLWLCYCIVLIVSITIFIFLLKTIGIVVSLRLLILISLFYIILAYIAYMLNQIISYLFSTGVALGISMMGVIIAAFCETSLGDKVWFLIPWAWFLRVSDTLFNQQKIDITSLMIIFVISIIIAFFHFLLFQKWNQDRLISG</sequence>
<proteinExistence type="predicted"/>
<feature type="transmembrane region" description="Helical" evidence="1">
    <location>
        <begin position="153"/>
        <end position="175"/>
    </location>
</feature>
<gene>
    <name evidence="2" type="ORF">DL07_01465</name>
</gene>
<dbReference type="InterPro" id="IPR022294">
    <property type="entry name" value="ABC-transptr_permeasesu"/>
</dbReference>
<accession>A0A074J0E7</accession>
<keyword evidence="1" id="KW-0472">Membrane</keyword>
<feature type="transmembrane region" description="Helical" evidence="1">
    <location>
        <begin position="127"/>
        <end position="147"/>
    </location>
</feature>
<dbReference type="Proteomes" id="UP000027855">
    <property type="component" value="Unassembled WGS sequence"/>
</dbReference>
<feature type="transmembrane region" description="Helical" evidence="1">
    <location>
        <begin position="16"/>
        <end position="36"/>
    </location>
</feature>
<feature type="transmembrane region" description="Helical" evidence="1">
    <location>
        <begin position="99"/>
        <end position="120"/>
    </location>
</feature>
<organism evidence="2 3">
    <name type="scientific">Streptococcus salivarius</name>
    <dbReference type="NCBI Taxonomy" id="1304"/>
    <lineage>
        <taxon>Bacteria</taxon>
        <taxon>Bacillati</taxon>
        <taxon>Bacillota</taxon>
        <taxon>Bacilli</taxon>
        <taxon>Lactobacillales</taxon>
        <taxon>Streptococcaceae</taxon>
        <taxon>Streptococcus</taxon>
    </lineage>
</organism>
<dbReference type="AlphaFoldDB" id="A0A074J0E7"/>
<comment type="caution">
    <text evidence="2">The sequence shown here is derived from an EMBL/GenBank/DDBJ whole genome shotgun (WGS) entry which is preliminary data.</text>
</comment>
<evidence type="ECO:0000313" key="3">
    <source>
        <dbReference type="Proteomes" id="UP000027855"/>
    </source>
</evidence>
<evidence type="ECO:0000313" key="2">
    <source>
        <dbReference type="EMBL" id="KEO45375.1"/>
    </source>
</evidence>
<name>A0A074J0E7_STRSL</name>